<dbReference type="InterPro" id="IPR001482">
    <property type="entry name" value="T2SS/T4SS_dom"/>
</dbReference>
<gene>
    <name evidence="3" type="ORF">HMPREF9248_0643</name>
</gene>
<dbReference type="RefSeq" id="WP_006304735.1">
    <property type="nucleotide sequence ID" value="NZ_AEDQ01000033.1"/>
</dbReference>
<proteinExistence type="inferred from homology"/>
<accession>A0ABN0AYP1</accession>
<dbReference type="EMBL" id="AEDQ01000033">
    <property type="protein sequence ID" value="EFL43603.1"/>
    <property type="molecule type" value="Genomic_DNA"/>
</dbReference>
<keyword evidence="4" id="KW-1185">Reference proteome</keyword>
<protein>
    <submittedName>
        <fullName evidence="3">Type II/IV secretion system protein</fullName>
    </submittedName>
</protein>
<dbReference type="InterPro" id="IPR050921">
    <property type="entry name" value="T4SS_GSP_E_ATPase"/>
</dbReference>
<dbReference type="Proteomes" id="UP000004431">
    <property type="component" value="Unassembled WGS sequence"/>
</dbReference>
<evidence type="ECO:0000313" key="3">
    <source>
        <dbReference type="EMBL" id="EFL43603.1"/>
    </source>
</evidence>
<comment type="similarity">
    <text evidence="1">Belongs to the GSP E family.</text>
</comment>
<reference evidence="3 4" key="1">
    <citation type="submission" date="2010-08" db="EMBL/GenBank/DDBJ databases">
        <authorList>
            <person name="Durkin A.S."/>
            <person name="Madupu R."/>
            <person name="Torralba M."/>
            <person name="Gillis M."/>
            <person name="Methe B."/>
            <person name="Sutton G."/>
            <person name="Nelson K.E."/>
        </authorList>
    </citation>
    <scope>NUCLEOTIDE SEQUENCE [LARGE SCALE GENOMIC DNA]</scope>
    <source>
        <strain evidence="3 4">PB189-T1-4</strain>
    </source>
</reference>
<dbReference type="PANTHER" id="PTHR30486:SF6">
    <property type="entry name" value="TYPE IV PILUS RETRACTATION ATPASE PILT"/>
    <property type="match status" value="1"/>
</dbReference>
<feature type="domain" description="Bacterial type II secretion system protein E" evidence="2">
    <location>
        <begin position="109"/>
        <end position="387"/>
    </location>
</feature>
<organism evidence="3 4">
    <name type="scientific">Fannyhessea vaginae PB189-T1-4</name>
    <dbReference type="NCBI Taxonomy" id="866774"/>
    <lineage>
        <taxon>Bacteria</taxon>
        <taxon>Bacillati</taxon>
        <taxon>Actinomycetota</taxon>
        <taxon>Coriobacteriia</taxon>
        <taxon>Coriobacteriales</taxon>
        <taxon>Atopobiaceae</taxon>
        <taxon>Fannyhessea</taxon>
    </lineage>
</organism>
<comment type="caution">
    <text evidence="3">The sequence shown here is derived from an EMBL/GenBank/DDBJ whole genome shotgun (WGS) entry which is preliminary data.</text>
</comment>
<name>A0ABN0AYP1_9ACTN</name>
<dbReference type="Gene3D" id="3.30.450.380">
    <property type="match status" value="1"/>
</dbReference>
<evidence type="ECO:0000256" key="1">
    <source>
        <dbReference type="ARBA" id="ARBA00006611"/>
    </source>
</evidence>
<dbReference type="Pfam" id="PF00437">
    <property type="entry name" value="T2SSE"/>
    <property type="match status" value="1"/>
</dbReference>
<evidence type="ECO:0000259" key="2">
    <source>
        <dbReference type="Pfam" id="PF00437"/>
    </source>
</evidence>
<dbReference type="CDD" id="cd01130">
    <property type="entry name" value="VirB11-like_ATPase"/>
    <property type="match status" value="1"/>
</dbReference>
<dbReference type="InterPro" id="IPR027417">
    <property type="entry name" value="P-loop_NTPase"/>
</dbReference>
<evidence type="ECO:0000313" key="4">
    <source>
        <dbReference type="Proteomes" id="UP000004431"/>
    </source>
</evidence>
<sequence length="455" mass="50476">MSVLERVRQTDAQLLDVKNERNVGTGDQPYARMHDTYLQEHRKRLQRALIDRLGLSTIASMMQHFDNTRLKEELGVSARDILHTEAFSDVLVRDYDVLVESVTDTICGYGPIQNLLDDPAVSEIMINGTDALFYEKEGCLHQAQQVFENSEQIMMIVDRILAPLGRRLDRSSPIVNARLANGDRVNAVYNTVALQGPSVTIRKFSNRICSMSELVSLGALPPWYSQLLCWAVRTRQDIAVAGGTGSGKTTLLNALSCEIDKGERIVTIEDSAELKFTSHPDVVRLEAQDASIEGTGEITIRDLVKNALRMRPDRIVVGECRGSETIDMLQAMNTGHDGSLTTLHAGSANEAILRLVLMARFGMDLPTDIIEEQIASALDLLVMSCRLHNGARYVTSLSEVRRKKEGGVDLIECVRFDDVTCSWSLIKEPDFIGNMLHGFPACAKEVSAWRASLSL</sequence>
<dbReference type="PANTHER" id="PTHR30486">
    <property type="entry name" value="TWITCHING MOTILITY PROTEIN PILT"/>
    <property type="match status" value="1"/>
</dbReference>
<dbReference type="SUPFAM" id="SSF52540">
    <property type="entry name" value="P-loop containing nucleoside triphosphate hydrolases"/>
    <property type="match status" value="1"/>
</dbReference>
<dbReference type="Gene3D" id="3.40.50.300">
    <property type="entry name" value="P-loop containing nucleotide triphosphate hydrolases"/>
    <property type="match status" value="1"/>
</dbReference>